<gene>
    <name evidence="1" type="primary">13</name>
    <name evidence="1" type="ORF">SEA_SILENTRX_13</name>
</gene>
<dbReference type="KEGG" id="vg:77932274"/>
<dbReference type="Proteomes" id="UP000693725">
    <property type="component" value="Segment"/>
</dbReference>
<accession>A0A8F3E7D0</accession>
<sequence>MPNPRPDLQGFADPSTPGWRERAMARVAERAQTAKRRNGKGRTNGMYLLFDDGLRPLLDEAAKRRNISLTGYGRRAMIAMIAHDLGMDIEDVAQFAAVPAGYGESGGGRLSRTSDNGRGMGPWIITGLRG</sequence>
<proteinExistence type="predicted"/>
<protein>
    <submittedName>
        <fullName evidence="1">DNA binding protein</fullName>
    </submittedName>
</protein>
<dbReference type="EMBL" id="MW862992">
    <property type="protein sequence ID" value="QWY82756.1"/>
    <property type="molecule type" value="Genomic_DNA"/>
</dbReference>
<name>A0A8F3E7D0_9CAUD</name>
<evidence type="ECO:0000313" key="1">
    <source>
        <dbReference type="EMBL" id="QWY82756.1"/>
    </source>
</evidence>
<dbReference type="RefSeq" id="YP_010656394.1">
    <property type="nucleotide sequence ID" value="NC_070838.1"/>
</dbReference>
<organism evidence="1 2">
    <name type="scientific">Arthrobacter phage SilentRX</name>
    <dbReference type="NCBI Taxonomy" id="2836091"/>
    <lineage>
        <taxon>Viruses</taxon>
        <taxon>Duplodnaviria</taxon>
        <taxon>Heunggongvirae</taxon>
        <taxon>Uroviricota</taxon>
        <taxon>Caudoviricetes</taxon>
        <taxon>Silentrexvirus</taxon>
        <taxon>Silentrexvirus silentrx</taxon>
    </lineage>
</organism>
<keyword evidence="2" id="KW-1185">Reference proteome</keyword>
<reference evidence="1" key="1">
    <citation type="submission" date="2021-04" db="EMBL/GenBank/DDBJ databases">
        <authorList>
            <person name="Edwards E.G."/>
            <person name="Siddiqui F.A."/>
            <person name="Anastasi R.E."/>
            <person name="Conroy D.J."/>
            <person name="Gerton T.J."/>
            <person name="Laizure I.E."/>
            <person name="Reynolds J.D."/>
            <person name="Ulker M."/>
            <person name="Ouellette S.K."/>
            <person name="Duggan K.O."/>
            <person name="Johnson K.C."/>
            <person name="MacLea K.S."/>
            <person name="Garlena R.A."/>
            <person name="Russell D.A."/>
            <person name="Jacobs-Sera D."/>
            <person name="Hatfull G.F."/>
        </authorList>
    </citation>
    <scope>NUCLEOTIDE SEQUENCE</scope>
</reference>
<dbReference type="GeneID" id="77932274"/>
<evidence type="ECO:0000313" key="2">
    <source>
        <dbReference type="Proteomes" id="UP000693725"/>
    </source>
</evidence>